<dbReference type="EMBL" id="CP002214">
    <property type="protein sequence ID" value="ADO59897.1"/>
    <property type="molecule type" value="Genomic_DNA"/>
</dbReference>
<dbReference type="OrthoDB" id="2439680at2"/>
<geneLocation type="plasmid" evidence="1 2">
    <name>pSC2</name>
</geneLocation>
<dbReference type="AlphaFoldDB" id="E3EKZ2"/>
<evidence type="ECO:0000313" key="1">
    <source>
        <dbReference type="EMBL" id="ADO59897.1"/>
    </source>
</evidence>
<name>E3EKZ2_PAEPS</name>
<dbReference type="Pfam" id="PF14072">
    <property type="entry name" value="DndB"/>
    <property type="match status" value="1"/>
</dbReference>
<dbReference type="eggNOG" id="ENOG502Z8U6">
    <property type="taxonomic scope" value="Bacteria"/>
</dbReference>
<keyword evidence="1" id="KW-0614">Plasmid</keyword>
<dbReference type="KEGG" id="ppm:PPSC2_28675"/>
<protein>
    <recommendedName>
        <fullName evidence="3">DGQHR domain-containing protein</fullName>
    </recommendedName>
</protein>
<reference evidence="1 2" key="1">
    <citation type="journal article" date="2011" name="J. Bacteriol.">
        <title>Complete genome sequence of Paenibacillus polymyxa SC2, a strain of plant growth-promoting Rhizobacterium with broad-spectrum antimicrobial activity.</title>
        <authorList>
            <person name="Ma M."/>
            <person name="Wang C."/>
            <person name="Ding Y."/>
            <person name="Li L."/>
            <person name="Shen D."/>
            <person name="Jiang X."/>
            <person name="Guan D."/>
            <person name="Cao F."/>
            <person name="Chen H."/>
            <person name="Feng R."/>
            <person name="Wang X."/>
            <person name="Ge Y."/>
            <person name="Yao L."/>
            <person name="Bing X."/>
            <person name="Yang X."/>
            <person name="Li J."/>
            <person name="Du B."/>
        </authorList>
    </citation>
    <scope>NUCLEOTIDE SEQUENCE [LARGE SCALE GENOMIC DNA]</scope>
    <source>
        <strain evidence="1 2">SC2</strain>
        <plasmid evidence="2">pSC2</plasmid>
    </source>
</reference>
<dbReference type="NCBIfam" id="TIGR03187">
    <property type="entry name" value="DGQHR"/>
    <property type="match status" value="1"/>
</dbReference>
<sequence length="380" mass="43632">MNKTEERHNLEINNYATISGVRGKQFGREIFSSVILFKDLITFLSVFPEVQREVSERKINSIKKYVLSGLKDLRNNKKRKKIMRFFSSITVTARGNIFYNEEDQRLAIDTKNSKLSINDGQHRFYGINEAIGELNAMYNRAEDENGRNTILADLDELKNMIIPIVIFNGIDETEEKQLFHDLNNLAQRPSRSATIRLAQTDLYSKLSRELAEKNKYLSSFGVEMDKMSIHRKNKNFILLTTIYFIVHELIDTGKETFCEDTYNFYREGIDQVFDRIFESLPEDVNVKGKYLLERSYAFKGIVKFIVAAQKEGIKDDVIYEAIKETDWTNNITTWSPYGATEGNSGILFAAGEGGAKAIYKSLSDKVNLPTVSPKMGRPRV</sequence>
<evidence type="ECO:0008006" key="3">
    <source>
        <dbReference type="Google" id="ProtNLM"/>
    </source>
</evidence>
<dbReference type="InterPro" id="IPR017601">
    <property type="entry name" value="DGQHR-contain_dom"/>
</dbReference>
<dbReference type="RefSeq" id="WP_013386311.1">
    <property type="nucleotide sequence ID" value="NC_014628.2"/>
</dbReference>
<evidence type="ECO:0000313" key="2">
    <source>
        <dbReference type="Proteomes" id="UP000006868"/>
    </source>
</evidence>
<dbReference type="PATRIC" id="fig|886882.15.peg.6085"/>
<organism evidence="1 2">
    <name type="scientific">Paenibacillus polymyxa (strain SC2)</name>
    <name type="common">Bacillus polymyxa</name>
    <dbReference type="NCBI Taxonomy" id="886882"/>
    <lineage>
        <taxon>Bacteria</taxon>
        <taxon>Bacillati</taxon>
        <taxon>Bacillota</taxon>
        <taxon>Bacilli</taxon>
        <taxon>Bacillales</taxon>
        <taxon>Paenibacillaceae</taxon>
        <taxon>Paenibacillus</taxon>
    </lineage>
</organism>
<dbReference type="InterPro" id="IPR017642">
    <property type="entry name" value="DNA_S_mod_DndB"/>
</dbReference>
<dbReference type="HOGENOM" id="CLU_036711_1_0_9"/>
<gene>
    <name evidence="1" type="ORF">PPSC2_28675</name>
</gene>
<dbReference type="CDD" id="cd16414">
    <property type="entry name" value="dndB_like"/>
    <property type="match status" value="1"/>
</dbReference>
<proteinExistence type="predicted"/>
<dbReference type="Proteomes" id="UP000006868">
    <property type="component" value="Plasmid pSC2"/>
</dbReference>
<accession>E3EKZ2</accession>